<evidence type="ECO:0000256" key="6">
    <source>
        <dbReference type="ARBA" id="ARBA00022807"/>
    </source>
</evidence>
<accession>A0A0L0DIH7</accession>
<evidence type="ECO:0000256" key="4">
    <source>
        <dbReference type="ARBA" id="ARBA00022786"/>
    </source>
</evidence>
<dbReference type="InterPro" id="IPR028889">
    <property type="entry name" value="USP"/>
</dbReference>
<dbReference type="OMA" id="HVEYERS"/>
<dbReference type="Gene3D" id="3.90.70.10">
    <property type="entry name" value="Cysteine proteinases"/>
    <property type="match status" value="1"/>
</dbReference>
<feature type="region of interest" description="Disordered" evidence="7">
    <location>
        <begin position="60"/>
        <end position="161"/>
    </location>
</feature>
<feature type="compositionally biased region" description="Low complexity" evidence="7">
    <location>
        <begin position="139"/>
        <end position="161"/>
    </location>
</feature>
<dbReference type="CDD" id="cd02257">
    <property type="entry name" value="Peptidase_C19"/>
    <property type="match status" value="1"/>
</dbReference>
<dbReference type="GO" id="GO:0004843">
    <property type="term" value="F:cysteine-type deubiquitinase activity"/>
    <property type="evidence" value="ECO:0007669"/>
    <property type="project" value="UniProtKB-EC"/>
</dbReference>
<dbReference type="STRING" id="461836.A0A0L0DIH7"/>
<evidence type="ECO:0000313" key="9">
    <source>
        <dbReference type="EMBL" id="KNC52040.1"/>
    </source>
</evidence>
<dbReference type="OrthoDB" id="429671at2759"/>
<evidence type="ECO:0000256" key="2">
    <source>
        <dbReference type="ARBA" id="ARBA00012759"/>
    </source>
</evidence>
<protein>
    <recommendedName>
        <fullName evidence="2">ubiquitinyl hydrolase 1</fullName>
        <ecNumber evidence="2">3.4.19.12</ecNumber>
    </recommendedName>
</protein>
<name>A0A0L0DIH7_THETB</name>
<dbReference type="PROSITE" id="PS00973">
    <property type="entry name" value="USP_2"/>
    <property type="match status" value="1"/>
</dbReference>
<organism evidence="9 10">
    <name type="scientific">Thecamonas trahens ATCC 50062</name>
    <dbReference type="NCBI Taxonomy" id="461836"/>
    <lineage>
        <taxon>Eukaryota</taxon>
        <taxon>Apusozoa</taxon>
        <taxon>Apusomonadida</taxon>
        <taxon>Apusomonadidae</taxon>
        <taxon>Thecamonas</taxon>
    </lineage>
</organism>
<dbReference type="EMBL" id="GL349471">
    <property type="protein sequence ID" value="KNC52040.1"/>
    <property type="molecule type" value="Genomic_DNA"/>
</dbReference>
<dbReference type="InterPro" id="IPR018200">
    <property type="entry name" value="USP_CS"/>
</dbReference>
<dbReference type="AlphaFoldDB" id="A0A0L0DIH7"/>
<dbReference type="RefSeq" id="XP_013755621.1">
    <property type="nucleotide sequence ID" value="XM_013900167.1"/>
</dbReference>
<feature type="domain" description="USP" evidence="8">
    <location>
        <begin position="196"/>
        <end position="509"/>
    </location>
</feature>
<keyword evidence="10" id="KW-1185">Reference proteome</keyword>
<dbReference type="InterPro" id="IPR038765">
    <property type="entry name" value="Papain-like_cys_pep_sf"/>
</dbReference>
<dbReference type="PROSITE" id="PS50235">
    <property type="entry name" value="USP_3"/>
    <property type="match status" value="1"/>
</dbReference>
<evidence type="ECO:0000313" key="10">
    <source>
        <dbReference type="Proteomes" id="UP000054408"/>
    </source>
</evidence>
<dbReference type="GeneID" id="25567019"/>
<dbReference type="Pfam" id="PF00443">
    <property type="entry name" value="UCH"/>
    <property type="match status" value="1"/>
</dbReference>
<gene>
    <name evidence="9" type="ORF">AMSG_08296</name>
</gene>
<dbReference type="eggNOG" id="KOG1871">
    <property type="taxonomic scope" value="Eukaryota"/>
</dbReference>
<feature type="non-terminal residue" evidence="9">
    <location>
        <position position="1"/>
    </location>
</feature>
<evidence type="ECO:0000256" key="7">
    <source>
        <dbReference type="SAM" id="MobiDB-lite"/>
    </source>
</evidence>
<dbReference type="EC" id="3.4.19.12" evidence="2"/>
<proteinExistence type="predicted"/>
<comment type="catalytic activity">
    <reaction evidence="1">
        <text>Thiol-dependent hydrolysis of ester, thioester, amide, peptide and isopeptide bonds formed by the C-terminal Gly of ubiquitin (a 76-residue protein attached to proteins as an intracellular targeting signal).</text>
        <dbReference type="EC" id="3.4.19.12"/>
    </reaction>
</comment>
<dbReference type="PANTHER" id="PTHR24006">
    <property type="entry name" value="UBIQUITIN CARBOXYL-TERMINAL HYDROLASE"/>
    <property type="match status" value="1"/>
</dbReference>
<keyword evidence="3" id="KW-0645">Protease</keyword>
<keyword evidence="6" id="KW-0788">Thiol protease</keyword>
<dbReference type="GO" id="GO:0005634">
    <property type="term" value="C:nucleus"/>
    <property type="evidence" value="ECO:0007669"/>
    <property type="project" value="TreeGrafter"/>
</dbReference>
<dbReference type="GO" id="GO:0016579">
    <property type="term" value="P:protein deubiquitination"/>
    <property type="evidence" value="ECO:0007669"/>
    <property type="project" value="InterPro"/>
</dbReference>
<dbReference type="Proteomes" id="UP000054408">
    <property type="component" value="Unassembled WGS sequence"/>
</dbReference>
<keyword evidence="5" id="KW-0378">Hydrolase</keyword>
<keyword evidence="4" id="KW-0833">Ubl conjugation pathway</keyword>
<evidence type="ECO:0000256" key="5">
    <source>
        <dbReference type="ARBA" id="ARBA00022801"/>
    </source>
</evidence>
<feature type="compositionally biased region" description="Low complexity" evidence="7">
    <location>
        <begin position="60"/>
        <end position="75"/>
    </location>
</feature>
<evidence type="ECO:0000256" key="3">
    <source>
        <dbReference type="ARBA" id="ARBA00022670"/>
    </source>
</evidence>
<sequence>APFLDAATAARLQAASLVAAAGLVAARPRFVGGATKRADATGAVAGAAAFAPACAAVDGREPPAGAAPAQATTATKPDGAAAPPSVDAAIPDDVPVPQQRVETASAQAAVPETAASPAMLTDEARVESAARPRDEAATDAKTPPAPTKSQPSAWTAAASPAIAPPHAAENVWAAAVADTLAPVVPPPTPTPAPLWRGMINGSNACYVHAVLQALLGPPRVYSALARLSTTTPALSPAETPTLDAFASLVRDIETAQRVAAGVGAAGVGAAFEPVYIYGLIDAFVAAALGDADGTQTTRQHDAHEWWTFLLSSLDDELRRLDAAPVAAELFAGTLVSQLAGPTGPPSVTRQPFLVLMLDLDAARTLTDALVAAMETEYVEYVDAASGTTHTLRRTPSFGALPPVLVLQCKRFVFHRARQAPTKVSKRLPLAEELEIPRNLCAADAAATPRSYVLRSIIEHRGESTGNGHYVAHVRLAPDSWLLLDDELVTAHAQPQADLGGVYLLVYEREHDA</sequence>
<dbReference type="InterPro" id="IPR050164">
    <property type="entry name" value="Peptidase_C19"/>
</dbReference>
<dbReference type="GO" id="GO:0006508">
    <property type="term" value="P:proteolysis"/>
    <property type="evidence" value="ECO:0007669"/>
    <property type="project" value="UniProtKB-KW"/>
</dbReference>
<dbReference type="PANTHER" id="PTHR24006:SF687">
    <property type="entry name" value="UBIQUITIN CARBOXYL-TERMINAL HYDROLASE 10"/>
    <property type="match status" value="1"/>
</dbReference>
<dbReference type="SUPFAM" id="SSF54001">
    <property type="entry name" value="Cysteine proteinases"/>
    <property type="match status" value="1"/>
</dbReference>
<feature type="compositionally biased region" description="Basic and acidic residues" evidence="7">
    <location>
        <begin position="122"/>
        <end position="138"/>
    </location>
</feature>
<evidence type="ECO:0000256" key="1">
    <source>
        <dbReference type="ARBA" id="ARBA00000707"/>
    </source>
</evidence>
<dbReference type="InterPro" id="IPR001394">
    <property type="entry name" value="Peptidase_C19_UCH"/>
</dbReference>
<dbReference type="GO" id="GO:0005829">
    <property type="term" value="C:cytosol"/>
    <property type="evidence" value="ECO:0007669"/>
    <property type="project" value="TreeGrafter"/>
</dbReference>
<reference evidence="9 10" key="1">
    <citation type="submission" date="2010-05" db="EMBL/GenBank/DDBJ databases">
        <title>The Genome Sequence of Thecamonas trahens ATCC 50062.</title>
        <authorList>
            <consortium name="The Broad Institute Genome Sequencing Platform"/>
            <person name="Russ C."/>
            <person name="Cuomo C."/>
            <person name="Shea T."/>
            <person name="Young S.K."/>
            <person name="Zeng Q."/>
            <person name="Koehrsen M."/>
            <person name="Haas B."/>
            <person name="Borodovsky M."/>
            <person name="Guigo R."/>
            <person name="Alvarado L."/>
            <person name="Berlin A."/>
            <person name="Bochicchio J."/>
            <person name="Borenstein D."/>
            <person name="Chapman S."/>
            <person name="Chen Z."/>
            <person name="Freedman E."/>
            <person name="Gellesch M."/>
            <person name="Goldberg J."/>
            <person name="Griggs A."/>
            <person name="Gujja S."/>
            <person name="Heilman E."/>
            <person name="Heiman D."/>
            <person name="Hepburn T."/>
            <person name="Howarth C."/>
            <person name="Jen D."/>
            <person name="Larson L."/>
            <person name="Mehta T."/>
            <person name="Park D."/>
            <person name="Pearson M."/>
            <person name="Roberts A."/>
            <person name="Saif S."/>
            <person name="Shenoy N."/>
            <person name="Sisk P."/>
            <person name="Stolte C."/>
            <person name="Sykes S."/>
            <person name="Thomson T."/>
            <person name="Walk T."/>
            <person name="White J."/>
            <person name="Yandava C."/>
            <person name="Burger G."/>
            <person name="Gray M.W."/>
            <person name="Holland P.W.H."/>
            <person name="King N."/>
            <person name="Lang F.B.F."/>
            <person name="Roger A.J."/>
            <person name="Ruiz-Trillo I."/>
            <person name="Lander E."/>
            <person name="Nusbaum C."/>
        </authorList>
    </citation>
    <scope>NUCLEOTIDE SEQUENCE [LARGE SCALE GENOMIC DNA]</scope>
    <source>
        <strain evidence="9 10">ATCC 50062</strain>
    </source>
</reference>
<evidence type="ECO:0000259" key="8">
    <source>
        <dbReference type="PROSITE" id="PS50235"/>
    </source>
</evidence>